<accession>A0AA88VUI1</accession>
<dbReference type="GO" id="GO:0004523">
    <property type="term" value="F:RNA-DNA hybrid ribonuclease activity"/>
    <property type="evidence" value="ECO:0007669"/>
    <property type="project" value="InterPro"/>
</dbReference>
<dbReference type="Pfam" id="PF13456">
    <property type="entry name" value="RVT_3"/>
    <property type="match status" value="1"/>
</dbReference>
<evidence type="ECO:0000313" key="3">
    <source>
        <dbReference type="Proteomes" id="UP001188597"/>
    </source>
</evidence>
<dbReference type="Gene3D" id="3.30.420.10">
    <property type="entry name" value="Ribonuclease H-like superfamily/Ribonuclease H"/>
    <property type="match status" value="2"/>
</dbReference>
<organism evidence="2 3">
    <name type="scientific">Escallonia herrerae</name>
    <dbReference type="NCBI Taxonomy" id="1293975"/>
    <lineage>
        <taxon>Eukaryota</taxon>
        <taxon>Viridiplantae</taxon>
        <taxon>Streptophyta</taxon>
        <taxon>Embryophyta</taxon>
        <taxon>Tracheophyta</taxon>
        <taxon>Spermatophyta</taxon>
        <taxon>Magnoliopsida</taxon>
        <taxon>eudicotyledons</taxon>
        <taxon>Gunneridae</taxon>
        <taxon>Pentapetalae</taxon>
        <taxon>asterids</taxon>
        <taxon>campanulids</taxon>
        <taxon>Escalloniales</taxon>
        <taxon>Escalloniaceae</taxon>
        <taxon>Escallonia</taxon>
    </lineage>
</organism>
<dbReference type="GO" id="GO:0003676">
    <property type="term" value="F:nucleic acid binding"/>
    <property type="evidence" value="ECO:0007669"/>
    <property type="project" value="InterPro"/>
</dbReference>
<dbReference type="CDD" id="cd09279">
    <property type="entry name" value="RNase_HI_like"/>
    <property type="match status" value="1"/>
</dbReference>
<dbReference type="Proteomes" id="UP001188597">
    <property type="component" value="Unassembled WGS sequence"/>
</dbReference>
<evidence type="ECO:0000259" key="1">
    <source>
        <dbReference type="Pfam" id="PF13456"/>
    </source>
</evidence>
<dbReference type="AlphaFoldDB" id="A0AA88VUI1"/>
<dbReference type="PANTHER" id="PTHR48475">
    <property type="entry name" value="RIBONUCLEASE H"/>
    <property type="match status" value="1"/>
</dbReference>
<dbReference type="InterPro" id="IPR012337">
    <property type="entry name" value="RNaseH-like_sf"/>
</dbReference>
<proteinExistence type="predicted"/>
<keyword evidence="3" id="KW-1185">Reference proteome</keyword>
<reference evidence="2" key="1">
    <citation type="submission" date="2022-12" db="EMBL/GenBank/DDBJ databases">
        <title>Draft genome assemblies for two species of Escallonia (Escalloniales).</title>
        <authorList>
            <person name="Chanderbali A."/>
            <person name="Dervinis C."/>
            <person name="Anghel I."/>
            <person name="Soltis D."/>
            <person name="Soltis P."/>
            <person name="Zapata F."/>
        </authorList>
    </citation>
    <scope>NUCLEOTIDE SEQUENCE</scope>
    <source>
        <strain evidence="2">UCBG64.0493</strain>
        <tissue evidence="2">Leaf</tissue>
    </source>
</reference>
<sequence length="228" mass="26151">MVEYALRFGFQASNNEAEYEALLAGIRLAHALKVDLLSVHSDSLLVVNYVLGDYEARDERMAQYLQLVKNLASKFKNFAIQQTTRDQNMQVDTLSRLASAKVTNVQRSIYLEFLKERNISSQIKIRVVDQEPSWMDIIIKYLSTSKLPSERHEARNLRVKAARFTSVAHPQSNGQTENMNHNILQGLKKKLDEAKGTWVDELFNVLWAYRTTPHSVRGETPFLLCYGT</sequence>
<dbReference type="InterPro" id="IPR036397">
    <property type="entry name" value="RNaseH_sf"/>
</dbReference>
<dbReference type="SUPFAM" id="SSF53098">
    <property type="entry name" value="Ribonuclease H-like"/>
    <property type="match status" value="2"/>
</dbReference>
<comment type="caution">
    <text evidence="2">The sequence shown here is derived from an EMBL/GenBank/DDBJ whole genome shotgun (WGS) entry which is preliminary data.</text>
</comment>
<dbReference type="InterPro" id="IPR002156">
    <property type="entry name" value="RNaseH_domain"/>
</dbReference>
<protein>
    <recommendedName>
        <fullName evidence="1">RNase H type-1 domain-containing protein</fullName>
    </recommendedName>
</protein>
<name>A0AA88VUI1_9ASTE</name>
<gene>
    <name evidence="2" type="ORF">RJ639_008161</name>
</gene>
<dbReference type="PANTHER" id="PTHR48475:SF2">
    <property type="entry name" value="RIBONUCLEASE H"/>
    <property type="match status" value="1"/>
</dbReference>
<dbReference type="EMBL" id="JAVXUP010001239">
    <property type="protein sequence ID" value="KAK3014228.1"/>
    <property type="molecule type" value="Genomic_DNA"/>
</dbReference>
<evidence type="ECO:0000313" key="2">
    <source>
        <dbReference type="EMBL" id="KAK3014228.1"/>
    </source>
</evidence>
<feature type="domain" description="RNase H type-1" evidence="1">
    <location>
        <begin position="7"/>
        <end position="97"/>
    </location>
</feature>